<proteinExistence type="predicted"/>
<sequence precursor="true">MKYSCWALGATLAAAVSSGAVAQSVDFSGDLRFGYIFADRDERDGTNIDSDELRLRARAGLQWNASEVYSFKVRYAGLVNNEDNVDGLRLYRGTGSQGSLRPGQSTLDELYVRARYGNWTHTVGRFQTNARLVGVIGRTFSRINSGGYNISWTDGIRSVYSDGNGWNYTVIVERNDKEQGASAERRAPLGFDKSSSRATYYFAIDSRDTDGLWAQRSLDLTYIPSALYSNGFTSTATENYLGITGRVAMQTSLQNGMRLVGGVQVGYAPETPRNAVMGLPGTGDADSLSWTFSGNLMNIAPGHSLGVMYGKNEAGWLLSSDLRANSEISEVRYAWRPMSGHLFEVRLRHREDLVKPIAALRKRSEVDGFLRYTISL</sequence>
<protein>
    <recommendedName>
        <fullName evidence="4">Porin domain-containing protein</fullName>
    </recommendedName>
</protein>
<dbReference type="RefSeq" id="WP_058021876.1">
    <property type="nucleotide sequence ID" value="NZ_CP013189.1"/>
</dbReference>
<evidence type="ECO:0000313" key="2">
    <source>
        <dbReference type="EMBL" id="ALO46438.1"/>
    </source>
</evidence>
<keyword evidence="1" id="KW-0732">Signal</keyword>
<feature type="chain" id="PRO_5006601532" description="Porin domain-containing protein" evidence="1">
    <location>
        <begin position="23"/>
        <end position="376"/>
    </location>
</feature>
<evidence type="ECO:0000256" key="1">
    <source>
        <dbReference type="SAM" id="SignalP"/>
    </source>
</evidence>
<dbReference type="KEGG" id="pspi:PS2015_1788"/>
<dbReference type="OrthoDB" id="6018076at2"/>
<organism evidence="2 3">
    <name type="scientific">Pseudohongiella spirulinae</name>
    <dbReference type="NCBI Taxonomy" id="1249552"/>
    <lineage>
        <taxon>Bacteria</taxon>
        <taxon>Pseudomonadati</taxon>
        <taxon>Pseudomonadota</taxon>
        <taxon>Gammaproteobacteria</taxon>
        <taxon>Pseudomonadales</taxon>
        <taxon>Pseudohongiellaceae</taxon>
        <taxon>Pseudohongiella</taxon>
    </lineage>
</organism>
<dbReference type="SUPFAM" id="SSF56935">
    <property type="entry name" value="Porins"/>
    <property type="match status" value="1"/>
</dbReference>
<evidence type="ECO:0000313" key="3">
    <source>
        <dbReference type="Proteomes" id="UP000065641"/>
    </source>
</evidence>
<dbReference type="Proteomes" id="UP000065641">
    <property type="component" value="Chromosome"/>
</dbReference>
<reference evidence="2 3" key="1">
    <citation type="submission" date="2015-11" db="EMBL/GenBank/DDBJ databases">
        <authorList>
            <person name="Zhang Y."/>
            <person name="Guo Z."/>
        </authorList>
    </citation>
    <scope>NUCLEOTIDE SEQUENCE [LARGE SCALE GENOMIC DNA]</scope>
    <source>
        <strain evidence="2 3">KCTC 32221</strain>
    </source>
</reference>
<dbReference type="AlphaFoldDB" id="A0A0S2KDQ4"/>
<accession>A0A0S2KDQ4</accession>
<evidence type="ECO:0008006" key="4">
    <source>
        <dbReference type="Google" id="ProtNLM"/>
    </source>
</evidence>
<keyword evidence="3" id="KW-1185">Reference proteome</keyword>
<gene>
    <name evidence="2" type="ORF">PS2015_1788</name>
</gene>
<dbReference type="EMBL" id="CP013189">
    <property type="protein sequence ID" value="ALO46438.1"/>
    <property type="molecule type" value="Genomic_DNA"/>
</dbReference>
<feature type="signal peptide" evidence="1">
    <location>
        <begin position="1"/>
        <end position="22"/>
    </location>
</feature>
<name>A0A0S2KDQ4_9GAMM</name>